<feature type="transmembrane region" description="Helical" evidence="7">
    <location>
        <begin position="130"/>
        <end position="149"/>
    </location>
</feature>
<evidence type="ECO:0000256" key="3">
    <source>
        <dbReference type="ARBA" id="ARBA00022475"/>
    </source>
</evidence>
<evidence type="ECO:0000256" key="1">
    <source>
        <dbReference type="ARBA" id="ARBA00004651"/>
    </source>
</evidence>
<proteinExistence type="inferred from homology"/>
<keyword evidence="10" id="KW-1185">Reference proteome</keyword>
<keyword evidence="3" id="KW-1003">Cell membrane</keyword>
<evidence type="ECO:0000313" key="9">
    <source>
        <dbReference type="EMBL" id="MEF2154773.1"/>
    </source>
</evidence>
<feature type="domain" description="MgtC/SapB/SrpB/YhiD N-terminal" evidence="8">
    <location>
        <begin position="25"/>
        <end position="148"/>
    </location>
</feature>
<protein>
    <recommendedName>
        <fullName evidence="7">Protein MgtC</fullName>
    </recommendedName>
</protein>
<comment type="subcellular location">
    <subcellularLocation>
        <location evidence="7">Cell inner membrane</location>
        <topology evidence="7">Multi-pass membrane protein</topology>
    </subcellularLocation>
    <subcellularLocation>
        <location evidence="1">Cell membrane</location>
        <topology evidence="1">Multi-pass membrane protein</topology>
    </subcellularLocation>
</comment>
<evidence type="ECO:0000313" key="10">
    <source>
        <dbReference type="Proteomes" id="UP001356170"/>
    </source>
</evidence>
<evidence type="ECO:0000256" key="7">
    <source>
        <dbReference type="RuleBase" id="RU365041"/>
    </source>
</evidence>
<dbReference type="InterPro" id="IPR049177">
    <property type="entry name" value="MgtC_SapB_SrpB_YhiD_N"/>
</dbReference>
<keyword evidence="4 7" id="KW-0812">Transmembrane</keyword>
<dbReference type="PANTHER" id="PTHR33778">
    <property type="entry name" value="PROTEIN MGTC"/>
    <property type="match status" value="1"/>
</dbReference>
<gene>
    <name evidence="9" type="ORF">V3390_00745</name>
</gene>
<evidence type="ECO:0000256" key="6">
    <source>
        <dbReference type="ARBA" id="ARBA00023136"/>
    </source>
</evidence>
<dbReference type="Pfam" id="PF02308">
    <property type="entry name" value="MgtC"/>
    <property type="match status" value="1"/>
</dbReference>
<evidence type="ECO:0000256" key="5">
    <source>
        <dbReference type="ARBA" id="ARBA00022989"/>
    </source>
</evidence>
<feature type="transmembrane region" description="Helical" evidence="7">
    <location>
        <begin position="21"/>
        <end position="38"/>
    </location>
</feature>
<dbReference type="InterPro" id="IPR003416">
    <property type="entry name" value="MgtC/SapB/SrpB/YhiD_fam"/>
</dbReference>
<evidence type="ECO:0000256" key="2">
    <source>
        <dbReference type="ARBA" id="ARBA00009298"/>
    </source>
</evidence>
<dbReference type="EMBL" id="JAZHBO010000001">
    <property type="protein sequence ID" value="MEF2154773.1"/>
    <property type="molecule type" value="Genomic_DNA"/>
</dbReference>
<sequence>MDSFINEFWAGWPDAAEIGRVLFRLLAAMVLGGAIGLQREHTGKPAGLRTHMLVSMGACLFVLACITHDFDNADLSRVIQGLATGFGFIGGGAILKLAADHEIKGLTTAAGIWTTAAIGVVVGLGHWGLAAMAVVMTLFTLAVLARFEVRRNG</sequence>
<feature type="transmembrane region" description="Helical" evidence="7">
    <location>
        <begin position="82"/>
        <end position="99"/>
    </location>
</feature>
<feature type="transmembrane region" description="Helical" evidence="7">
    <location>
        <begin position="106"/>
        <end position="124"/>
    </location>
</feature>
<name>A0ABU7UXT8_9GAMM</name>
<dbReference type="RefSeq" id="WP_331702934.1">
    <property type="nucleotide sequence ID" value="NZ_JAZHBO010000001.1"/>
</dbReference>
<organism evidence="9 10">
    <name type="scientific">Aquilutibacter rugosus</name>
    <dbReference type="NCBI Taxonomy" id="3115820"/>
    <lineage>
        <taxon>Bacteria</taxon>
        <taxon>Pseudomonadati</taxon>
        <taxon>Pseudomonadota</taxon>
        <taxon>Gammaproteobacteria</taxon>
        <taxon>Lysobacterales</taxon>
        <taxon>Lysobacteraceae</taxon>
        <taxon>Aquilutibacter</taxon>
    </lineage>
</organism>
<keyword evidence="6 7" id="KW-0472">Membrane</keyword>
<accession>A0ABU7UXT8</accession>
<feature type="transmembrane region" description="Helical" evidence="7">
    <location>
        <begin position="50"/>
        <end position="70"/>
    </location>
</feature>
<evidence type="ECO:0000256" key="4">
    <source>
        <dbReference type="ARBA" id="ARBA00022692"/>
    </source>
</evidence>
<dbReference type="Proteomes" id="UP001356170">
    <property type="component" value="Unassembled WGS sequence"/>
</dbReference>
<keyword evidence="5 7" id="KW-1133">Transmembrane helix</keyword>
<dbReference type="PRINTS" id="PR01837">
    <property type="entry name" value="MGTCSAPBPROT"/>
</dbReference>
<evidence type="ECO:0000259" key="8">
    <source>
        <dbReference type="Pfam" id="PF02308"/>
    </source>
</evidence>
<dbReference type="PANTHER" id="PTHR33778:SF1">
    <property type="entry name" value="MAGNESIUM TRANSPORTER YHID-RELATED"/>
    <property type="match status" value="1"/>
</dbReference>
<keyword evidence="7" id="KW-0997">Cell inner membrane</keyword>
<comment type="caution">
    <text evidence="9">The sequence shown here is derived from an EMBL/GenBank/DDBJ whole genome shotgun (WGS) entry which is preliminary data.</text>
</comment>
<comment type="similarity">
    <text evidence="2 7">Belongs to the MgtC/SapB family.</text>
</comment>
<reference evidence="9 10" key="1">
    <citation type="submission" date="2024-01" db="EMBL/GenBank/DDBJ databases">
        <title>Novel species of the genus Luteimonas isolated from rivers.</title>
        <authorList>
            <person name="Lu H."/>
        </authorList>
    </citation>
    <scope>NUCLEOTIDE SEQUENCE [LARGE SCALE GENOMIC DNA]</scope>
    <source>
        <strain evidence="9 10">FXH3W</strain>
    </source>
</reference>